<accession>A0A418DJR2</accession>
<dbReference type="Proteomes" id="UP000285712">
    <property type="component" value="Unassembled WGS sequence"/>
</dbReference>
<dbReference type="SUPFAM" id="SSF48371">
    <property type="entry name" value="ARM repeat"/>
    <property type="match status" value="2"/>
</dbReference>
<evidence type="ECO:0000313" key="8">
    <source>
        <dbReference type="Proteomes" id="UP000285712"/>
    </source>
</evidence>
<feature type="domain" description="MMS19 C-terminal" evidence="5">
    <location>
        <begin position="575"/>
        <end position="1059"/>
    </location>
</feature>
<dbReference type="InterPro" id="IPR039920">
    <property type="entry name" value="MMS19"/>
</dbReference>
<organism evidence="7 8">
    <name type="scientific">Aphanomyces astaci</name>
    <name type="common">Crayfish plague agent</name>
    <dbReference type="NCBI Taxonomy" id="112090"/>
    <lineage>
        <taxon>Eukaryota</taxon>
        <taxon>Sar</taxon>
        <taxon>Stramenopiles</taxon>
        <taxon>Oomycota</taxon>
        <taxon>Saprolegniomycetes</taxon>
        <taxon>Saprolegniales</taxon>
        <taxon>Verrucalvaceae</taxon>
        <taxon>Aphanomyces</taxon>
    </lineage>
</organism>
<name>A0A418DJR2_APHAT</name>
<dbReference type="InterPro" id="IPR029240">
    <property type="entry name" value="MMS19_N"/>
</dbReference>
<protein>
    <recommendedName>
        <fullName evidence="4">MMS19 nucleotide excision repair protein</fullName>
    </recommendedName>
</protein>
<reference evidence="7 8" key="1">
    <citation type="submission" date="2018-08" db="EMBL/GenBank/DDBJ databases">
        <title>Aphanomyces genome sequencing and annotation.</title>
        <authorList>
            <person name="Minardi D."/>
            <person name="Oidtmann B."/>
            <person name="Van Der Giezen M."/>
            <person name="Studholme D.J."/>
        </authorList>
    </citation>
    <scope>NUCLEOTIDE SEQUENCE [LARGE SCALE GENOMIC DNA]</scope>
    <source>
        <strain evidence="7 8">Sv</strain>
    </source>
</reference>
<comment type="similarity">
    <text evidence="4">Belongs to the MET18/MMS19 family.</text>
</comment>
<comment type="function">
    <text evidence="4">Key component of the cytosolic iron-sulfur protein assembly (CIA) complex, a multiprotein complex that mediates the incorporation of iron-sulfur cluster into apoproteins specifically involved in DNA metabolism and genomic integrity. In the CIA complex, MMS19 acts as an adapter between early-acting CIA components and a subset of cellular target iron-sulfur proteins.</text>
</comment>
<dbReference type="GO" id="GO:0051604">
    <property type="term" value="P:protein maturation"/>
    <property type="evidence" value="ECO:0007669"/>
    <property type="project" value="UniProtKB-UniRule"/>
</dbReference>
<dbReference type="PANTHER" id="PTHR12891:SF0">
    <property type="entry name" value="MMS19 NUCLEOTIDE EXCISION REPAIR PROTEIN HOMOLOG"/>
    <property type="match status" value="1"/>
</dbReference>
<dbReference type="EMBL" id="QUTG01002600">
    <property type="protein sequence ID" value="RHY95539.1"/>
    <property type="molecule type" value="Genomic_DNA"/>
</dbReference>
<gene>
    <name evidence="7" type="ORF">DYB35_009697</name>
</gene>
<keyword evidence="2" id="KW-0677">Repeat</keyword>
<keyword evidence="3 4" id="KW-0539">Nucleus</keyword>
<dbReference type="Pfam" id="PF12460">
    <property type="entry name" value="MMS19_C"/>
    <property type="match status" value="1"/>
</dbReference>
<dbReference type="GO" id="GO:0005634">
    <property type="term" value="C:nucleus"/>
    <property type="evidence" value="ECO:0007669"/>
    <property type="project" value="UniProtKB-SubCell"/>
</dbReference>
<dbReference type="GO" id="GO:0097361">
    <property type="term" value="C:cytosolic [4Fe-4S] assembly targeting complex"/>
    <property type="evidence" value="ECO:0007669"/>
    <property type="project" value="UniProtKB-UniRule"/>
</dbReference>
<keyword evidence="4" id="KW-0234">DNA repair</keyword>
<dbReference type="InterPro" id="IPR024687">
    <property type="entry name" value="MMS19_C"/>
</dbReference>
<dbReference type="InterPro" id="IPR016024">
    <property type="entry name" value="ARM-type_fold"/>
</dbReference>
<feature type="domain" description="MMS19 N-terminal" evidence="6">
    <location>
        <begin position="47"/>
        <end position="312"/>
    </location>
</feature>
<comment type="subcellular location">
    <subcellularLocation>
        <location evidence="1 4">Nucleus</location>
    </subcellularLocation>
</comment>
<evidence type="ECO:0000313" key="7">
    <source>
        <dbReference type="EMBL" id="RHY95539.1"/>
    </source>
</evidence>
<dbReference type="GO" id="GO:0006281">
    <property type="term" value="P:DNA repair"/>
    <property type="evidence" value="ECO:0007669"/>
    <property type="project" value="UniProtKB-UniRule"/>
</dbReference>
<dbReference type="VEuPathDB" id="FungiDB:H257_09676"/>
<keyword evidence="4" id="KW-0227">DNA damage</keyword>
<dbReference type="GO" id="GO:0016226">
    <property type="term" value="P:iron-sulfur cluster assembly"/>
    <property type="evidence" value="ECO:0007669"/>
    <property type="project" value="UniProtKB-UniRule"/>
</dbReference>
<dbReference type="Pfam" id="PF14500">
    <property type="entry name" value="MMS19_N"/>
    <property type="match status" value="1"/>
</dbReference>
<evidence type="ECO:0000256" key="3">
    <source>
        <dbReference type="ARBA" id="ARBA00023242"/>
    </source>
</evidence>
<proteinExistence type="inferred from homology"/>
<comment type="caution">
    <text evidence="7">The sequence shown here is derived from an EMBL/GenBank/DDBJ whole genome shotgun (WGS) entry which is preliminary data.</text>
</comment>
<evidence type="ECO:0000256" key="4">
    <source>
        <dbReference type="RuleBase" id="RU367072"/>
    </source>
</evidence>
<evidence type="ECO:0000259" key="6">
    <source>
        <dbReference type="Pfam" id="PF14500"/>
    </source>
</evidence>
<sequence>MFSLDAPLQPAVEGFVDPENGESQHTTHLNNVVMQIHRNTSIQDLITLLGPQLTHVQDKRRSRATLLLAEVLTRLPELKLAADTTHLLLVFFVERLADTPSLGPCLKALSALLSFHAAAVPAADILLLLESLFSLPSPIPTLGQAMRKQCFQLMNIVLELNVVDTHGARVLMEGFLAAMDGEKDPRNLLLCLQLASALLTAFPSNVDADLIQLFFHVTSCYFPITFKPPPNDPYGITSAQLVAALRSVFIAHDSMAKHVVPMVLDKLSRTTVTDMTVDMLDTLAFCCTRYPLNRLLTQFTPVATTVYRSILHGDNQAVIAAATATLRAIAKAVSPPSSLPGMQALAWSKFVVHVVQTALRDMQDQAMDSMVSLRAATVLTGVAAQSAAGLTYVLESSLPFLLSRVSAAAAALPTSSCCSTSSQLEAALACLVGLLDCIDVDVDHVTPPVLPHVQPIQAALVQSFHFASAHVANSSRPQRLCLQGLAKLVLRPPSPLLQDDSVHSLVDLWTTVVLTHAAADVRAEATAALKATANKSAVLAHHVRERSLPPLMHVVASPEASPALGRSATDVLKDVLAVLAELSTEPSIFMALVLPLCQLGLGINPNQPLLQLHPQTKDIASAVANIVRLNQLNVACIDACVLPTTATTSVVQLLVDTVVHHVRQQLELNGHALLNHDDDAVTVTLVPPTAVILGVVMQHGSIQAQETLLQYVLSLFLTMDVSPLQPQATAVSLQLMPLLGAVLYSAGAALATIAPALPTLLPLLFELAQRPLLLPPPTAAATPLTASPPPHPATTCALKSIAALLNAMPDDALLHQYLSHVVTSTTSSSSDGGNLPPPVASVVVDAGYPLPRRLAALQVYLHATKAIVLRAHATTVPVVFTFLWSLLSSEELKLHVAHGFELVLDDWTDVLTAASHALISPVHRQRTFSLLFPLLTTKENMEKRVVTLLVVAHTPHAILLPHVLDIVPLVVDALNLKEPPYAALLGHPALVTFEMCFQHDPQLVYGYLNQLFPGLLWQSQHWCVFGRLSTNIHVGNVCLYNSHAVKDRLRALGCLASLAKIKYELIHPHKERVIKGLLAALDDRKRTVRQAAVKVRNQWSIL</sequence>
<dbReference type="PANTHER" id="PTHR12891">
    <property type="entry name" value="DNA REPAIR/TRANSCRIPTION PROTEIN MET18/MMS19"/>
    <property type="match status" value="1"/>
</dbReference>
<dbReference type="AlphaFoldDB" id="A0A418DJR2"/>
<evidence type="ECO:0000259" key="5">
    <source>
        <dbReference type="Pfam" id="PF12460"/>
    </source>
</evidence>
<evidence type="ECO:0000256" key="1">
    <source>
        <dbReference type="ARBA" id="ARBA00004123"/>
    </source>
</evidence>
<evidence type="ECO:0000256" key="2">
    <source>
        <dbReference type="ARBA" id="ARBA00022737"/>
    </source>
</evidence>